<feature type="compositionally biased region" description="Basic and acidic residues" evidence="7">
    <location>
        <begin position="217"/>
        <end position="233"/>
    </location>
</feature>
<dbReference type="GO" id="GO:0003676">
    <property type="term" value="F:nucleic acid binding"/>
    <property type="evidence" value="ECO:0007669"/>
    <property type="project" value="InterPro"/>
</dbReference>
<feature type="region of interest" description="Disordered" evidence="7">
    <location>
        <begin position="198"/>
        <end position="261"/>
    </location>
</feature>
<evidence type="ECO:0000259" key="8">
    <source>
        <dbReference type="PROSITE" id="PS50174"/>
    </source>
</evidence>
<feature type="domain" description="G-patch" evidence="8">
    <location>
        <begin position="162"/>
        <end position="207"/>
    </location>
</feature>
<evidence type="ECO:0000256" key="2">
    <source>
        <dbReference type="ARBA" id="ARBA00010900"/>
    </source>
</evidence>
<dbReference type="InterPro" id="IPR022783">
    <property type="entry name" value="GCFC_dom"/>
</dbReference>
<dbReference type="Proteomes" id="UP001157974">
    <property type="component" value="Unassembled WGS sequence"/>
</dbReference>
<proteinExistence type="inferred from homology"/>
<evidence type="ECO:0000313" key="10">
    <source>
        <dbReference type="Proteomes" id="UP001157974"/>
    </source>
</evidence>
<dbReference type="Pfam" id="PF12457">
    <property type="entry name" value="TIP_N"/>
    <property type="match status" value="1"/>
</dbReference>
<keyword evidence="3" id="KW-0507">mRNA processing</keyword>
<name>A0AAV8UNN5_9RHOD</name>
<evidence type="ECO:0000256" key="7">
    <source>
        <dbReference type="SAM" id="MobiDB-lite"/>
    </source>
</evidence>
<comment type="subcellular location">
    <subcellularLocation>
        <location evidence="1">Nucleus</location>
    </subcellularLocation>
</comment>
<comment type="similarity">
    <text evidence="2">Belongs to the TFP11/STIP family.</text>
</comment>
<feature type="region of interest" description="Disordered" evidence="7">
    <location>
        <begin position="686"/>
        <end position="718"/>
    </location>
</feature>
<feature type="region of interest" description="Disordered" evidence="7">
    <location>
        <begin position="44"/>
        <end position="162"/>
    </location>
</feature>
<evidence type="ECO:0000313" key="9">
    <source>
        <dbReference type="EMBL" id="KAJ8903639.1"/>
    </source>
</evidence>
<gene>
    <name evidence="9" type="ORF">NDN08_004741</name>
</gene>
<evidence type="ECO:0000256" key="5">
    <source>
        <dbReference type="ARBA" id="ARBA00023187"/>
    </source>
</evidence>
<feature type="compositionally biased region" description="Low complexity" evidence="7">
    <location>
        <begin position="137"/>
        <end position="149"/>
    </location>
</feature>
<sequence>MAEDGKAMAFNMEGDYSDGEFGSDGEFYGRRKVRRKQTKEEQLYGVFMNDGHSRRPSAAPVRVTSGMFVSGGMEGGSATESKSDKKAEDLSQKEDVKVNEQPKYGFLARDSSSESDQDEDKKKLPKSFGSSRKKRASGAPLAPSGSSTAELKPESGPMDAGQYGVGAKFLKMMGYKGGGLGKDGAGIVNAVAPSTQYGREGLGTRETLENEDEKLGEDDHLVAKRSTAGERKASAPKKWQKASRQAAKTQPEVRPPEADDVDRNISIIDMRGATAKVVDDLGSALKERAIIQDEFLPELKQFIKLNLDLSTSEKNRLWERARAEEERQKSLLISVEKRKGKIEKATQKRARYAVLLEKLQELQDASNLEQVSQLASQMWKSYNEEFRKCNISEALVPVLIKMSEKESKAEVVTGVARAMRDVLSGDHYLRLLYWSFYKPMHRELLSPSFQSSSPEDTIKNIENWRPVLTNEMAELFFERALIPALERSAENWAEKTGVDPHHLLFPWLPVLGKKNIAALFSRLSHRFGRSLAARPWEEVLSAVTPWRDILKKDKFRSFTTKYVVPRLEERIKTGLVIDPNGNNELAVLDDLEDYTRDFGLEAGGQVLASAVLPQWLRVLRAWLSDPEADVTEVGKWYEEWTELLNEKMGAVSRQARAGQTVALELMRTRMRGQDVSSYHVKETLNARLRASAPQREEPDKPGRKRDGTTHPQTRRSSLREVVQQYAASNNLKFTSAQRTDRDGHTLYFFGGVLIYFDTVKELIFAQDRSTGTFEALSVTELMELAR</sequence>
<feature type="compositionally biased region" description="Basic and acidic residues" evidence="7">
    <location>
        <begin position="81"/>
        <end position="100"/>
    </location>
</feature>
<dbReference type="PROSITE" id="PS50174">
    <property type="entry name" value="G_PATCH"/>
    <property type="match status" value="1"/>
</dbReference>
<keyword evidence="4" id="KW-0747">Spliceosome</keyword>
<keyword evidence="10" id="KW-1185">Reference proteome</keyword>
<dbReference type="PANTHER" id="PTHR23329">
    <property type="entry name" value="TUFTELIN-INTERACTING PROTEIN 11-RELATED"/>
    <property type="match status" value="1"/>
</dbReference>
<evidence type="ECO:0000256" key="4">
    <source>
        <dbReference type="ARBA" id="ARBA00022728"/>
    </source>
</evidence>
<dbReference type="SMART" id="SM00443">
    <property type="entry name" value="G_patch"/>
    <property type="match status" value="1"/>
</dbReference>
<organism evidence="9 10">
    <name type="scientific">Rhodosorus marinus</name>
    <dbReference type="NCBI Taxonomy" id="101924"/>
    <lineage>
        <taxon>Eukaryota</taxon>
        <taxon>Rhodophyta</taxon>
        <taxon>Stylonematophyceae</taxon>
        <taxon>Stylonematales</taxon>
        <taxon>Stylonemataceae</taxon>
        <taxon>Rhodosorus</taxon>
    </lineage>
</organism>
<dbReference type="Pfam" id="PF01585">
    <property type="entry name" value="G-patch"/>
    <property type="match status" value="1"/>
</dbReference>
<dbReference type="InterPro" id="IPR022159">
    <property type="entry name" value="STIP/TFIP11_N"/>
</dbReference>
<evidence type="ECO:0000256" key="3">
    <source>
        <dbReference type="ARBA" id="ARBA00022664"/>
    </source>
</evidence>
<dbReference type="InterPro" id="IPR045211">
    <property type="entry name" value="TFP11/STIP/Ntr1"/>
</dbReference>
<dbReference type="AlphaFoldDB" id="A0AAV8UNN5"/>
<accession>A0AAV8UNN5</accession>
<dbReference type="GO" id="GO:0071008">
    <property type="term" value="C:U2-type post-mRNA release spliceosomal complex"/>
    <property type="evidence" value="ECO:0007669"/>
    <property type="project" value="TreeGrafter"/>
</dbReference>
<dbReference type="Pfam" id="PF07842">
    <property type="entry name" value="GCFC"/>
    <property type="match status" value="1"/>
</dbReference>
<dbReference type="InterPro" id="IPR000467">
    <property type="entry name" value="G_patch_dom"/>
</dbReference>
<comment type="caution">
    <text evidence="9">The sequence shown here is derived from an EMBL/GenBank/DDBJ whole genome shotgun (WGS) entry which is preliminary data.</text>
</comment>
<dbReference type="PANTHER" id="PTHR23329:SF1">
    <property type="entry name" value="TUFTELIN-INTERACTING PROTEIN 11"/>
    <property type="match status" value="1"/>
</dbReference>
<evidence type="ECO:0000256" key="1">
    <source>
        <dbReference type="ARBA" id="ARBA00004123"/>
    </source>
</evidence>
<dbReference type="EMBL" id="JAMWBK010000007">
    <property type="protein sequence ID" value="KAJ8903639.1"/>
    <property type="molecule type" value="Genomic_DNA"/>
</dbReference>
<evidence type="ECO:0000256" key="6">
    <source>
        <dbReference type="ARBA" id="ARBA00023242"/>
    </source>
</evidence>
<keyword evidence="6" id="KW-0539">Nucleus</keyword>
<protein>
    <recommendedName>
        <fullName evidence="8">G-patch domain-containing protein</fullName>
    </recommendedName>
</protein>
<feature type="region of interest" description="Disordered" evidence="7">
    <location>
        <begin position="1"/>
        <end position="26"/>
    </location>
</feature>
<dbReference type="GO" id="GO:0000390">
    <property type="term" value="P:spliceosomal complex disassembly"/>
    <property type="evidence" value="ECO:0007669"/>
    <property type="project" value="InterPro"/>
</dbReference>
<reference evidence="9 10" key="1">
    <citation type="journal article" date="2023" name="Nat. Commun.">
        <title>Origin of minicircular mitochondrial genomes in red algae.</title>
        <authorList>
            <person name="Lee Y."/>
            <person name="Cho C.H."/>
            <person name="Lee Y.M."/>
            <person name="Park S.I."/>
            <person name="Yang J.H."/>
            <person name="West J.A."/>
            <person name="Bhattacharya D."/>
            <person name="Yoon H.S."/>
        </authorList>
    </citation>
    <scope>NUCLEOTIDE SEQUENCE [LARGE SCALE GENOMIC DNA]</scope>
    <source>
        <strain evidence="9 10">CCMP1338</strain>
        <tissue evidence="9">Whole cell</tissue>
    </source>
</reference>
<keyword evidence="5" id="KW-0508">mRNA splicing</keyword>
<feature type="compositionally biased region" description="Basic and acidic residues" evidence="7">
    <location>
        <begin position="694"/>
        <end position="708"/>
    </location>
</feature>